<evidence type="ECO:0000313" key="1">
    <source>
        <dbReference type="EMBL" id="KAK7031003.1"/>
    </source>
</evidence>
<evidence type="ECO:0000313" key="2">
    <source>
        <dbReference type="EMBL" id="KAK7039074.1"/>
    </source>
</evidence>
<dbReference type="PANTHER" id="PTHR42076:SF1">
    <property type="entry name" value="CYANOVIRIN-N DOMAIN-CONTAINING PROTEIN"/>
    <property type="match status" value="1"/>
</dbReference>
<sequence>MTQYRSSKPSFFDFDKDGLEVKIAENTPGIGFVAAILHLWNGDQDQWYRALARCTNSTTVTIGSLLGVTLGGPLAAILGAGIATPIGILLEKFFAGKITSQTIRGKLGNADGWRCFFDIAKNMFLAGIAAGIAKQVQSGIGGWLLTWPIKMFFSM</sequence>
<proteinExistence type="predicted"/>
<keyword evidence="3" id="KW-1185">Reference proteome</keyword>
<name>A0AAW0BWK6_9AGAR</name>
<evidence type="ECO:0000313" key="3">
    <source>
        <dbReference type="Proteomes" id="UP001383192"/>
    </source>
</evidence>
<dbReference type="EMBL" id="JAYKXP010000040">
    <property type="protein sequence ID" value="KAK7039074.1"/>
    <property type="molecule type" value="Genomic_DNA"/>
</dbReference>
<dbReference type="PANTHER" id="PTHR42076">
    <property type="entry name" value="CYANOVIRIN-N HOMOLOG"/>
    <property type="match status" value="1"/>
</dbReference>
<protein>
    <submittedName>
        <fullName evidence="1">Uncharacterized protein</fullName>
    </submittedName>
</protein>
<dbReference type="AlphaFoldDB" id="A0AAW0BWK6"/>
<dbReference type="EMBL" id="JAYKXP010000072">
    <property type="protein sequence ID" value="KAK7031003.1"/>
    <property type="molecule type" value="Genomic_DNA"/>
</dbReference>
<reference evidence="1 3" key="1">
    <citation type="submission" date="2024-01" db="EMBL/GenBank/DDBJ databases">
        <title>A draft genome for a cacao thread blight-causing isolate of Paramarasmius palmivorus.</title>
        <authorList>
            <person name="Baruah I.K."/>
            <person name="Bukari Y."/>
            <person name="Amoako-Attah I."/>
            <person name="Meinhardt L.W."/>
            <person name="Bailey B.A."/>
            <person name="Cohen S.P."/>
        </authorList>
    </citation>
    <scope>NUCLEOTIDE SEQUENCE [LARGE SCALE GENOMIC DNA]</scope>
    <source>
        <strain evidence="1 3">GH-12</strain>
    </source>
</reference>
<gene>
    <name evidence="2" type="ORF">VNI00_010237</name>
    <name evidence="1" type="ORF">VNI00_013793</name>
</gene>
<accession>A0AAW0BWK6</accession>
<organism evidence="1 3">
    <name type="scientific">Paramarasmius palmivorus</name>
    <dbReference type="NCBI Taxonomy" id="297713"/>
    <lineage>
        <taxon>Eukaryota</taxon>
        <taxon>Fungi</taxon>
        <taxon>Dikarya</taxon>
        <taxon>Basidiomycota</taxon>
        <taxon>Agaricomycotina</taxon>
        <taxon>Agaricomycetes</taxon>
        <taxon>Agaricomycetidae</taxon>
        <taxon>Agaricales</taxon>
        <taxon>Marasmiineae</taxon>
        <taxon>Marasmiaceae</taxon>
        <taxon>Paramarasmius</taxon>
    </lineage>
</organism>
<dbReference type="Proteomes" id="UP001383192">
    <property type="component" value="Unassembled WGS sequence"/>
</dbReference>
<comment type="caution">
    <text evidence="1">The sequence shown here is derived from an EMBL/GenBank/DDBJ whole genome shotgun (WGS) entry which is preliminary data.</text>
</comment>